<evidence type="ECO:0000313" key="2">
    <source>
        <dbReference type="EMBL" id="CAA0837065.1"/>
    </source>
</evidence>
<keyword evidence="1" id="KW-0732">Signal</keyword>
<evidence type="ECO:0000313" key="3">
    <source>
        <dbReference type="Proteomes" id="UP001153555"/>
    </source>
</evidence>
<evidence type="ECO:0000256" key="1">
    <source>
        <dbReference type="SAM" id="SignalP"/>
    </source>
</evidence>
<keyword evidence="3" id="KW-1185">Reference proteome</keyword>
<gene>
    <name evidence="2" type="ORF">SHERM_04081</name>
</gene>
<dbReference type="Proteomes" id="UP001153555">
    <property type="component" value="Unassembled WGS sequence"/>
</dbReference>
<organism evidence="2 3">
    <name type="scientific">Striga hermonthica</name>
    <name type="common">Purple witchweed</name>
    <name type="synonym">Buchnera hermonthica</name>
    <dbReference type="NCBI Taxonomy" id="68872"/>
    <lineage>
        <taxon>Eukaryota</taxon>
        <taxon>Viridiplantae</taxon>
        <taxon>Streptophyta</taxon>
        <taxon>Embryophyta</taxon>
        <taxon>Tracheophyta</taxon>
        <taxon>Spermatophyta</taxon>
        <taxon>Magnoliopsida</taxon>
        <taxon>eudicotyledons</taxon>
        <taxon>Gunneridae</taxon>
        <taxon>Pentapetalae</taxon>
        <taxon>asterids</taxon>
        <taxon>lamiids</taxon>
        <taxon>Lamiales</taxon>
        <taxon>Orobanchaceae</taxon>
        <taxon>Buchnereae</taxon>
        <taxon>Striga</taxon>
    </lineage>
</organism>
<protein>
    <submittedName>
        <fullName evidence="2">Uncharacterized protein</fullName>
    </submittedName>
</protein>
<dbReference type="AlphaFoldDB" id="A0A9N7NUG9"/>
<name>A0A9N7NUG9_STRHE</name>
<feature type="signal peptide" evidence="1">
    <location>
        <begin position="1"/>
        <end position="31"/>
    </location>
</feature>
<comment type="caution">
    <text evidence="2">The sequence shown here is derived from an EMBL/GenBank/DDBJ whole genome shotgun (WGS) entry which is preliminary data.</text>
</comment>
<feature type="chain" id="PRO_5040290583" evidence="1">
    <location>
        <begin position="32"/>
        <end position="177"/>
    </location>
</feature>
<sequence length="177" mass="19166">MAFTGTCPAAATSLALVLLLFTSSLLTSTHAALIVDPNINKGFTVGGQLCCTRNGNCPKDPVGLDWARKMNGGLVKLKCKNTYGELFQGPNYQGYQNRTGRRGIFNITVPELEYVLYGFDSIPCKAVVRISFDRELCPALADKVGYLVSELKSVGKANGLLELEPSGWSVQPCWLEA</sequence>
<proteinExistence type="predicted"/>
<dbReference type="EMBL" id="CACSLK010030184">
    <property type="protein sequence ID" value="CAA0837065.1"/>
    <property type="molecule type" value="Genomic_DNA"/>
</dbReference>
<accession>A0A9N7NUG9</accession>
<reference evidence="2" key="1">
    <citation type="submission" date="2019-12" db="EMBL/GenBank/DDBJ databases">
        <authorList>
            <person name="Scholes J."/>
        </authorList>
    </citation>
    <scope>NUCLEOTIDE SEQUENCE</scope>
</reference>